<gene>
    <name evidence="1" type="ORF">S01H1_54400</name>
</gene>
<evidence type="ECO:0000313" key="1">
    <source>
        <dbReference type="EMBL" id="GAG16953.1"/>
    </source>
</evidence>
<dbReference type="AlphaFoldDB" id="X0VX17"/>
<feature type="non-terminal residue" evidence="1">
    <location>
        <position position="33"/>
    </location>
</feature>
<sequence length="33" mass="3637">MTDEIIKQDLGDDAFPIEWASESEKGLRANSGL</sequence>
<name>X0VX17_9ZZZZ</name>
<dbReference type="EMBL" id="BARS01035297">
    <property type="protein sequence ID" value="GAG16953.1"/>
    <property type="molecule type" value="Genomic_DNA"/>
</dbReference>
<comment type="caution">
    <text evidence="1">The sequence shown here is derived from an EMBL/GenBank/DDBJ whole genome shotgun (WGS) entry which is preliminary data.</text>
</comment>
<reference evidence="1" key="1">
    <citation type="journal article" date="2014" name="Front. Microbiol.">
        <title>High frequency of phylogenetically diverse reductive dehalogenase-homologous genes in deep subseafloor sedimentary metagenomes.</title>
        <authorList>
            <person name="Kawai M."/>
            <person name="Futagami T."/>
            <person name="Toyoda A."/>
            <person name="Takaki Y."/>
            <person name="Nishi S."/>
            <person name="Hori S."/>
            <person name="Arai W."/>
            <person name="Tsubouchi T."/>
            <person name="Morono Y."/>
            <person name="Uchiyama I."/>
            <person name="Ito T."/>
            <person name="Fujiyama A."/>
            <person name="Inagaki F."/>
            <person name="Takami H."/>
        </authorList>
    </citation>
    <scope>NUCLEOTIDE SEQUENCE</scope>
    <source>
        <strain evidence="1">Expedition CK06-06</strain>
    </source>
</reference>
<proteinExistence type="predicted"/>
<organism evidence="1">
    <name type="scientific">marine sediment metagenome</name>
    <dbReference type="NCBI Taxonomy" id="412755"/>
    <lineage>
        <taxon>unclassified sequences</taxon>
        <taxon>metagenomes</taxon>
        <taxon>ecological metagenomes</taxon>
    </lineage>
</organism>
<accession>X0VX17</accession>
<protein>
    <submittedName>
        <fullName evidence="1">Uncharacterized protein</fullName>
    </submittedName>
</protein>